<dbReference type="AlphaFoldDB" id="A0A944DKB6"/>
<comment type="function">
    <text evidence="2">Antitoxin component of a type II toxin-antitoxin (TA) system.</text>
</comment>
<evidence type="ECO:0000313" key="4">
    <source>
        <dbReference type="Proteomes" id="UP000694660"/>
    </source>
</evidence>
<dbReference type="NCBIfam" id="TIGR01552">
    <property type="entry name" value="phd_fam"/>
    <property type="match status" value="1"/>
</dbReference>
<keyword evidence="4" id="KW-1185">Reference proteome</keyword>
<dbReference type="InterPro" id="IPR006442">
    <property type="entry name" value="Antitoxin_Phd/YefM"/>
</dbReference>
<evidence type="ECO:0000256" key="2">
    <source>
        <dbReference type="RuleBase" id="RU362080"/>
    </source>
</evidence>
<dbReference type="RefSeq" id="WP_214360101.1">
    <property type="nucleotide sequence ID" value="NZ_JAEKFT010000003.1"/>
</dbReference>
<protein>
    <recommendedName>
        <fullName evidence="2">Antitoxin</fullName>
    </recommendedName>
</protein>
<organism evidence="3 4">
    <name type="scientific">Denitromonas iodatirespirans</name>
    <dbReference type="NCBI Taxonomy" id="2795389"/>
    <lineage>
        <taxon>Bacteria</taxon>
        <taxon>Pseudomonadati</taxon>
        <taxon>Pseudomonadota</taxon>
        <taxon>Betaproteobacteria</taxon>
        <taxon>Rhodocyclales</taxon>
        <taxon>Zoogloeaceae</taxon>
        <taxon>Denitromonas</taxon>
    </lineage>
</organism>
<gene>
    <name evidence="3" type="ORF">I8J34_04105</name>
</gene>
<dbReference type="Pfam" id="PF02604">
    <property type="entry name" value="PhdYeFM_antitox"/>
    <property type="match status" value="1"/>
</dbReference>
<evidence type="ECO:0000313" key="3">
    <source>
        <dbReference type="EMBL" id="MBT0960349.1"/>
    </source>
</evidence>
<dbReference type="Proteomes" id="UP000694660">
    <property type="component" value="Unassembled WGS sequence"/>
</dbReference>
<accession>A0A944DKB6</accession>
<comment type="caution">
    <text evidence="3">The sequence shown here is derived from an EMBL/GenBank/DDBJ whole genome shotgun (WGS) entry which is preliminary data.</text>
</comment>
<name>A0A944DKB6_DENI1</name>
<dbReference type="SUPFAM" id="SSF143120">
    <property type="entry name" value="YefM-like"/>
    <property type="match status" value="1"/>
</dbReference>
<proteinExistence type="inferred from homology"/>
<dbReference type="InterPro" id="IPR036165">
    <property type="entry name" value="YefM-like_sf"/>
</dbReference>
<sequence length="81" mass="9091">MHTYNIHDAKTHLSRLVEQAAKGEPFVIAKAGKPMVKVIAIDAPEPAQMRRIGFMAGQIEVPDDFDRMSEEPIRQQFEGEA</sequence>
<dbReference type="Gene3D" id="3.40.1620.10">
    <property type="entry name" value="YefM-like domain"/>
    <property type="match status" value="1"/>
</dbReference>
<comment type="similarity">
    <text evidence="1 2">Belongs to the phD/YefM antitoxin family.</text>
</comment>
<evidence type="ECO:0000256" key="1">
    <source>
        <dbReference type="ARBA" id="ARBA00009981"/>
    </source>
</evidence>
<reference evidence="4" key="1">
    <citation type="journal article" date="2022" name="ISME J.">
        <title>Genetic and phylogenetic analysis of dissimilatory iodate-reducing bacteria identifies potential niches across the world's oceans.</title>
        <authorList>
            <person name="Reyes-Umana V."/>
            <person name="Henning Z."/>
            <person name="Lee K."/>
            <person name="Barnum T.P."/>
            <person name="Coates J.D."/>
        </authorList>
    </citation>
    <scope>NUCLEOTIDE SEQUENCE [LARGE SCALE GENOMIC DNA]</scope>
    <source>
        <strain evidence="4">IR12</strain>
    </source>
</reference>
<dbReference type="EMBL" id="JAEKFT010000003">
    <property type="protein sequence ID" value="MBT0960349.1"/>
    <property type="molecule type" value="Genomic_DNA"/>
</dbReference>